<dbReference type="InterPro" id="IPR051681">
    <property type="entry name" value="Ser/Thr_Kinases-Pseudokinases"/>
</dbReference>
<proteinExistence type="predicted"/>
<sequence length="258" mass="29687">MQPAELGDGNLGKAYYANKNSGTRSYMLKCVNTNDIIVKDLIKDLETRRKFNAHINVLKFYGVVKFEPENERCYLVMEYADSGTLRQYLKAKFEGLTWEDKHHLAIQLVSVVSDLHDEEIVHGYLNPNTILVHQNTVKLKFFNKVNKKIKEFQPDSSIFPYTDPKMFKVNVTSQLDKKSDVYSVGVLLWEISSGKQPFGDDCSVELVIQIIRGVREEVIPNTPTYYSELYTECWDDEPDKRPSMSDVAKRILMGGRQS</sequence>
<dbReference type="EMBL" id="CAGKOT010000006">
    <property type="protein sequence ID" value="CAB5345409.1"/>
    <property type="molecule type" value="Genomic_DNA"/>
</dbReference>
<dbReference type="VEuPathDB" id="FungiDB:RhiirFUN_021763"/>
<dbReference type="PANTHER" id="PTHR44329">
    <property type="entry name" value="SERINE/THREONINE-PROTEIN KINASE TNNI3K-RELATED"/>
    <property type="match status" value="1"/>
</dbReference>
<dbReference type="Pfam" id="PF07714">
    <property type="entry name" value="PK_Tyr_Ser-Thr"/>
    <property type="match status" value="1"/>
</dbReference>
<comment type="caution">
    <text evidence="2">The sequence shown here is derived from an EMBL/GenBank/DDBJ whole genome shotgun (WGS) entry which is preliminary data.</text>
</comment>
<dbReference type="GO" id="GO:0005524">
    <property type="term" value="F:ATP binding"/>
    <property type="evidence" value="ECO:0007669"/>
    <property type="project" value="InterPro"/>
</dbReference>
<dbReference type="GO" id="GO:0004674">
    <property type="term" value="F:protein serine/threonine kinase activity"/>
    <property type="evidence" value="ECO:0007669"/>
    <property type="project" value="TreeGrafter"/>
</dbReference>
<dbReference type="InterPro" id="IPR001245">
    <property type="entry name" value="Ser-Thr/Tyr_kinase_cat_dom"/>
</dbReference>
<organism evidence="2 3">
    <name type="scientific">Rhizophagus irregularis</name>
    <dbReference type="NCBI Taxonomy" id="588596"/>
    <lineage>
        <taxon>Eukaryota</taxon>
        <taxon>Fungi</taxon>
        <taxon>Fungi incertae sedis</taxon>
        <taxon>Mucoromycota</taxon>
        <taxon>Glomeromycotina</taxon>
        <taxon>Glomeromycetes</taxon>
        <taxon>Glomerales</taxon>
        <taxon>Glomeraceae</taxon>
        <taxon>Rhizophagus</taxon>
    </lineage>
</organism>
<dbReference type="InterPro" id="IPR000719">
    <property type="entry name" value="Prot_kinase_dom"/>
</dbReference>
<gene>
    <name evidence="2" type="ORF">CHRIB12_LOCUS4034</name>
</gene>
<protein>
    <recommendedName>
        <fullName evidence="1">Protein kinase domain-containing protein</fullName>
    </recommendedName>
</protein>
<evidence type="ECO:0000259" key="1">
    <source>
        <dbReference type="PROSITE" id="PS50011"/>
    </source>
</evidence>
<evidence type="ECO:0000313" key="2">
    <source>
        <dbReference type="EMBL" id="CAB5345409.1"/>
    </source>
</evidence>
<reference evidence="2" key="1">
    <citation type="submission" date="2020-05" db="EMBL/GenBank/DDBJ databases">
        <authorList>
            <person name="Rincon C."/>
            <person name="Sanders R I."/>
            <person name="Robbins C."/>
            <person name="Chaturvedi A."/>
        </authorList>
    </citation>
    <scope>NUCLEOTIDE SEQUENCE</scope>
    <source>
        <strain evidence="2">CHB12</strain>
    </source>
</reference>
<dbReference type="AlphaFoldDB" id="A0A916E1D2"/>
<dbReference type="PROSITE" id="PS50011">
    <property type="entry name" value="PROTEIN_KINASE_DOM"/>
    <property type="match status" value="1"/>
</dbReference>
<dbReference type="Proteomes" id="UP000684084">
    <property type="component" value="Unassembled WGS sequence"/>
</dbReference>
<feature type="domain" description="Protein kinase" evidence="1">
    <location>
        <begin position="1"/>
        <end position="253"/>
    </location>
</feature>
<name>A0A916E1D2_9GLOM</name>
<dbReference type="PIRSF" id="PIRSF000654">
    <property type="entry name" value="Integrin-linked_kinase"/>
    <property type="match status" value="1"/>
</dbReference>
<dbReference type="OrthoDB" id="346907at2759"/>
<evidence type="ECO:0000313" key="3">
    <source>
        <dbReference type="Proteomes" id="UP000684084"/>
    </source>
</evidence>
<accession>A0A916E1D2</accession>